<dbReference type="EMBL" id="PJEX01000287">
    <property type="protein sequence ID" value="TKW51712.1"/>
    <property type="molecule type" value="Genomic_DNA"/>
</dbReference>
<dbReference type="AlphaFoldDB" id="A0A4U6X884"/>
<dbReference type="InterPro" id="IPR021966">
    <property type="entry name" value="SF3a60_bindingd"/>
</dbReference>
<name>A0A4U6X884_9PEZI</name>
<feature type="compositionally biased region" description="Acidic residues" evidence="8">
    <location>
        <begin position="378"/>
        <end position="390"/>
    </location>
</feature>
<reference evidence="10 11" key="1">
    <citation type="journal article" date="2019" name="PLoS ONE">
        <title>Comparative genome analysis indicates high evolutionary potential of pathogenicity genes in Colletotrichum tanaceti.</title>
        <authorList>
            <person name="Lelwala R.V."/>
            <person name="Korhonen P.K."/>
            <person name="Young N.D."/>
            <person name="Scott J.B."/>
            <person name="Ades P.A."/>
            <person name="Gasser R.B."/>
            <person name="Taylor P.W.J."/>
        </authorList>
    </citation>
    <scope>NUCLEOTIDE SEQUENCE [LARGE SCALE GENOMIC DNA]</scope>
    <source>
        <strain evidence="10">BRIP57314</strain>
    </source>
</reference>
<feature type="region of interest" description="Disordered" evidence="8">
    <location>
        <begin position="359"/>
        <end position="391"/>
    </location>
</feature>
<dbReference type="GO" id="GO:0003723">
    <property type="term" value="F:RNA binding"/>
    <property type="evidence" value="ECO:0007669"/>
    <property type="project" value="InterPro"/>
</dbReference>
<sequence length="517" mass="59345">MGIIEEQRYLHEDLERLEQGIADRISEEPKHIRDRLNRDHEIGQLLDQIQTQSVKLLDIYRDADGQRSREIQNIGTGDPFEEFYGQLKDAREHHAKYPNEQAENSEVRYRVKKPDDGEVMPYIVDRLFTGEEGFGRFFDLHTCHESYLNLPNVKRLSYLQYLEVFDNFSPGHGGLKRAEKLTDQYFKYVGELAEYLESFMRRTRPLENLDKVFLGFDNDFETAWEKDEVVGWQKEEGTNGTAREPSTADAVWCDDCEKEFKNENVHRSHLTGRKHIKAAEARKARRDEEGGDGVDGSTNGNKVSATRLKERAVAEREYRVKRLAAAMSTERGDTRVNVERRQGMTERERQQELENILNLSYSAPGGGGGGMHGGGAGDGDDDDDDGEDGEEKIYNPLKLPLAWDGKPIPFWLYRLHGLGVEFPCEICGNFVYMGRRAFDKHFNEARHVHGLRCLGVTHTSLFRDITSIEEAVNLWDKIQREAKKTKVDEGSVVQMEDADGNVMPEKVYYDLQKQGLL</sequence>
<evidence type="ECO:0000313" key="10">
    <source>
        <dbReference type="EMBL" id="TKW51712.1"/>
    </source>
</evidence>
<evidence type="ECO:0000256" key="7">
    <source>
        <dbReference type="ARBA" id="ARBA00023242"/>
    </source>
</evidence>
<evidence type="ECO:0000256" key="6">
    <source>
        <dbReference type="ARBA" id="ARBA00022833"/>
    </source>
</evidence>
<dbReference type="PROSITE" id="PS50171">
    <property type="entry name" value="ZF_MATRIN"/>
    <property type="match status" value="1"/>
</dbReference>
<dbReference type="InterPro" id="IPR031774">
    <property type="entry name" value="SF3A3_dom"/>
</dbReference>
<dbReference type="Pfam" id="PF16837">
    <property type="entry name" value="SF3A3"/>
    <property type="match status" value="1"/>
</dbReference>
<organism evidence="10 11">
    <name type="scientific">Colletotrichum tanaceti</name>
    <dbReference type="NCBI Taxonomy" id="1306861"/>
    <lineage>
        <taxon>Eukaryota</taxon>
        <taxon>Fungi</taxon>
        <taxon>Dikarya</taxon>
        <taxon>Ascomycota</taxon>
        <taxon>Pezizomycotina</taxon>
        <taxon>Sordariomycetes</taxon>
        <taxon>Hypocreomycetidae</taxon>
        <taxon>Glomerellales</taxon>
        <taxon>Glomerellaceae</taxon>
        <taxon>Colletotrichum</taxon>
        <taxon>Colletotrichum destructivum species complex</taxon>
    </lineage>
</organism>
<keyword evidence="5" id="KW-0863">Zinc-finger</keyword>
<dbReference type="InterPro" id="IPR051421">
    <property type="entry name" value="RNA_Proc_DNA_Dmg_Regulator"/>
</dbReference>
<dbReference type="InterPro" id="IPR024598">
    <property type="entry name" value="SF3a60/Prp9_C"/>
</dbReference>
<evidence type="ECO:0000259" key="9">
    <source>
        <dbReference type="PROSITE" id="PS50171"/>
    </source>
</evidence>
<dbReference type="OrthoDB" id="2160351at2759"/>
<evidence type="ECO:0000256" key="3">
    <source>
        <dbReference type="ARBA" id="ARBA00022553"/>
    </source>
</evidence>
<dbReference type="SUPFAM" id="SSF57667">
    <property type="entry name" value="beta-beta-alpha zinc fingers"/>
    <property type="match status" value="1"/>
</dbReference>
<keyword evidence="7" id="KW-0539">Nucleus</keyword>
<feature type="region of interest" description="Disordered" evidence="8">
    <location>
        <begin position="276"/>
        <end position="302"/>
    </location>
</feature>
<keyword evidence="11" id="KW-1185">Reference proteome</keyword>
<dbReference type="InterPro" id="IPR036236">
    <property type="entry name" value="Znf_C2H2_sf"/>
</dbReference>
<dbReference type="Pfam" id="PF12108">
    <property type="entry name" value="SF3a60_bindingd"/>
    <property type="match status" value="1"/>
</dbReference>
<evidence type="ECO:0000256" key="4">
    <source>
        <dbReference type="ARBA" id="ARBA00022723"/>
    </source>
</evidence>
<feature type="compositionally biased region" description="Gly residues" evidence="8">
    <location>
        <begin position="364"/>
        <end position="377"/>
    </location>
</feature>
<feature type="compositionally biased region" description="Basic and acidic residues" evidence="8">
    <location>
        <begin position="277"/>
        <end position="288"/>
    </location>
</feature>
<dbReference type="PANTHER" id="PTHR12786">
    <property type="entry name" value="SPLICING FACTOR SF3A-RELATED"/>
    <property type="match status" value="1"/>
</dbReference>
<dbReference type="InterPro" id="IPR013087">
    <property type="entry name" value="Znf_C2H2_type"/>
</dbReference>
<dbReference type="STRING" id="1306861.A0A4U6X884"/>
<proteinExistence type="inferred from homology"/>
<feature type="domain" description="Matrin-type" evidence="9">
    <location>
        <begin position="422"/>
        <end position="453"/>
    </location>
</feature>
<dbReference type="InterPro" id="IPR000690">
    <property type="entry name" value="Matrin/U1-C_Znf_C2H2"/>
</dbReference>
<dbReference type="GO" id="GO:0008270">
    <property type="term" value="F:zinc ion binding"/>
    <property type="evidence" value="ECO:0007669"/>
    <property type="project" value="UniProtKB-KW"/>
</dbReference>
<evidence type="ECO:0000256" key="1">
    <source>
        <dbReference type="ARBA" id="ARBA00004123"/>
    </source>
</evidence>
<protein>
    <submittedName>
        <fullName evidence="10">Pre-mRNA-splicing factor sap61</fullName>
    </submittedName>
</protein>
<dbReference type="Pfam" id="PF11931">
    <property type="entry name" value="SF3a60_Prp9_C"/>
    <property type="match status" value="1"/>
</dbReference>
<evidence type="ECO:0000256" key="5">
    <source>
        <dbReference type="ARBA" id="ARBA00022771"/>
    </source>
</evidence>
<accession>A0A4U6X884</accession>
<comment type="caution">
    <text evidence="10">The sequence shown here is derived from an EMBL/GenBank/DDBJ whole genome shotgun (WGS) entry which is preliminary data.</text>
</comment>
<dbReference type="GO" id="GO:0005681">
    <property type="term" value="C:spliceosomal complex"/>
    <property type="evidence" value="ECO:0007669"/>
    <property type="project" value="InterPro"/>
</dbReference>
<gene>
    <name evidence="10" type="primary">sap61</name>
    <name evidence="10" type="ORF">CTA1_8869</name>
</gene>
<dbReference type="Pfam" id="PF12874">
    <property type="entry name" value="zf-met"/>
    <property type="match status" value="1"/>
</dbReference>
<dbReference type="GO" id="GO:0000398">
    <property type="term" value="P:mRNA splicing, via spliceosome"/>
    <property type="evidence" value="ECO:0007669"/>
    <property type="project" value="InterPro"/>
</dbReference>
<dbReference type="Proteomes" id="UP000310108">
    <property type="component" value="Unassembled WGS sequence"/>
</dbReference>
<dbReference type="PANTHER" id="PTHR12786:SF2">
    <property type="entry name" value="SPLICING FACTOR 3A SUBUNIT 3"/>
    <property type="match status" value="1"/>
</dbReference>
<dbReference type="PROSITE" id="PS00028">
    <property type="entry name" value="ZINC_FINGER_C2H2_1"/>
    <property type="match status" value="1"/>
</dbReference>
<keyword evidence="3" id="KW-0597">Phosphoprotein</keyword>
<evidence type="ECO:0000256" key="8">
    <source>
        <dbReference type="SAM" id="MobiDB-lite"/>
    </source>
</evidence>
<keyword evidence="4" id="KW-0479">Metal-binding</keyword>
<keyword evidence="6" id="KW-0862">Zinc</keyword>
<evidence type="ECO:0000256" key="2">
    <source>
        <dbReference type="ARBA" id="ARBA00008776"/>
    </source>
</evidence>
<evidence type="ECO:0000313" key="11">
    <source>
        <dbReference type="Proteomes" id="UP000310108"/>
    </source>
</evidence>
<comment type="similarity">
    <text evidence="2">Belongs to the SF3A3 family.</text>
</comment>
<comment type="subcellular location">
    <subcellularLocation>
        <location evidence="1">Nucleus</location>
    </subcellularLocation>
</comment>